<name>A0A858RR62_9BACT</name>
<sequence length="78" mass="8896">MVLAVEDPREFKGQGKNGKPYEFWNRKLQIWTGNKAVECTIRKDKADEHGQILVGSRATFRVVNGRIYNGQLAFDIDA</sequence>
<gene>
    <name evidence="1" type="ORF">HHL09_24890</name>
</gene>
<evidence type="ECO:0000313" key="1">
    <source>
        <dbReference type="EMBL" id="QJE98878.1"/>
    </source>
</evidence>
<dbReference type="Proteomes" id="UP000501812">
    <property type="component" value="Chromosome"/>
</dbReference>
<protein>
    <submittedName>
        <fullName evidence="1">Uncharacterized protein</fullName>
    </submittedName>
</protein>
<organism evidence="1 2">
    <name type="scientific">Luteolibacter luteus</name>
    <dbReference type="NCBI Taxonomy" id="2728835"/>
    <lineage>
        <taxon>Bacteria</taxon>
        <taxon>Pseudomonadati</taxon>
        <taxon>Verrucomicrobiota</taxon>
        <taxon>Verrucomicrobiia</taxon>
        <taxon>Verrucomicrobiales</taxon>
        <taxon>Verrucomicrobiaceae</taxon>
        <taxon>Luteolibacter</taxon>
    </lineage>
</organism>
<keyword evidence="2" id="KW-1185">Reference proteome</keyword>
<dbReference type="EMBL" id="CP051774">
    <property type="protein sequence ID" value="QJE98878.1"/>
    <property type="molecule type" value="Genomic_DNA"/>
</dbReference>
<proteinExistence type="predicted"/>
<accession>A0A858RR62</accession>
<dbReference type="RefSeq" id="WP_169457364.1">
    <property type="nucleotide sequence ID" value="NZ_CP051774.1"/>
</dbReference>
<dbReference type="KEGG" id="luo:HHL09_24890"/>
<dbReference type="AlphaFoldDB" id="A0A858RR62"/>
<reference evidence="1 2" key="1">
    <citation type="submission" date="2020-04" db="EMBL/GenBank/DDBJ databases">
        <title>Luteolibacter sp. G-1-1-1 isolated from soil.</title>
        <authorList>
            <person name="Dahal R.H."/>
        </authorList>
    </citation>
    <scope>NUCLEOTIDE SEQUENCE [LARGE SCALE GENOMIC DNA]</scope>
    <source>
        <strain evidence="1 2">G-1-1-1</strain>
    </source>
</reference>
<evidence type="ECO:0000313" key="2">
    <source>
        <dbReference type="Proteomes" id="UP000501812"/>
    </source>
</evidence>